<evidence type="ECO:0000256" key="2">
    <source>
        <dbReference type="SAM" id="Phobius"/>
    </source>
</evidence>
<feature type="transmembrane region" description="Helical" evidence="2">
    <location>
        <begin position="44"/>
        <end position="62"/>
    </location>
</feature>
<sequence length="111" mass="12402">MPDLIRLYIKHCLIGFAIAAGFVAMLLYFDIANMWHLVSHSDKGWLAVLVLWLANGVVFAGVQFGIAVMNMKDDDDDEPRGGKRQHVQRPTGQMIPVRVAAGGPDTRQQRR</sequence>
<evidence type="ECO:0000256" key="1">
    <source>
        <dbReference type="SAM" id="MobiDB-lite"/>
    </source>
</evidence>
<dbReference type="OrthoDB" id="8115457at2"/>
<feature type="transmembrane region" description="Helical" evidence="2">
    <location>
        <begin position="12"/>
        <end position="32"/>
    </location>
</feature>
<gene>
    <name evidence="3" type="ORF">DC366_03260</name>
</gene>
<keyword evidence="4" id="KW-1185">Reference proteome</keyword>
<accession>A0A2T7GC08</accession>
<keyword evidence="2" id="KW-0812">Transmembrane</keyword>
<comment type="caution">
    <text evidence="3">The sequence shown here is derived from an EMBL/GenBank/DDBJ whole genome shotgun (WGS) entry which is preliminary data.</text>
</comment>
<evidence type="ECO:0000313" key="4">
    <source>
        <dbReference type="Proteomes" id="UP000244446"/>
    </source>
</evidence>
<dbReference type="Proteomes" id="UP000244446">
    <property type="component" value="Unassembled WGS sequence"/>
</dbReference>
<proteinExistence type="predicted"/>
<dbReference type="RefSeq" id="WP_108690697.1">
    <property type="nucleotide sequence ID" value="NZ_QCYH01000001.1"/>
</dbReference>
<dbReference type="AlphaFoldDB" id="A0A2T7GC08"/>
<protein>
    <submittedName>
        <fullName evidence="3">Uncharacterized protein</fullName>
    </submittedName>
</protein>
<keyword evidence="2" id="KW-0472">Membrane</keyword>
<keyword evidence="2" id="KW-1133">Transmembrane helix</keyword>
<evidence type="ECO:0000313" key="3">
    <source>
        <dbReference type="EMBL" id="PVA11951.1"/>
    </source>
</evidence>
<dbReference type="EMBL" id="QCYH01000001">
    <property type="protein sequence ID" value="PVA11951.1"/>
    <property type="molecule type" value="Genomic_DNA"/>
</dbReference>
<feature type="region of interest" description="Disordered" evidence="1">
    <location>
        <begin position="72"/>
        <end position="111"/>
    </location>
</feature>
<organism evidence="3 4">
    <name type="scientific">Pelagivirga sediminicola</name>
    <dbReference type="NCBI Taxonomy" id="2170575"/>
    <lineage>
        <taxon>Bacteria</taxon>
        <taxon>Pseudomonadati</taxon>
        <taxon>Pseudomonadota</taxon>
        <taxon>Alphaproteobacteria</taxon>
        <taxon>Rhodobacterales</taxon>
        <taxon>Paracoccaceae</taxon>
        <taxon>Pelagivirga</taxon>
    </lineage>
</organism>
<reference evidence="3 4" key="1">
    <citation type="submission" date="2018-04" db="EMBL/GenBank/DDBJ databases">
        <title>Pelagivirga bohaiensis gen. nov., sp. nov., a bacterium isolated from the Bohai Sea.</title>
        <authorList>
            <person name="Ji X."/>
        </authorList>
    </citation>
    <scope>NUCLEOTIDE SEQUENCE [LARGE SCALE GENOMIC DNA]</scope>
    <source>
        <strain evidence="3 4">BH-SD19</strain>
    </source>
</reference>
<name>A0A2T7GC08_9RHOB</name>